<keyword evidence="1" id="KW-0472">Membrane</keyword>
<dbReference type="Proteomes" id="UP000724874">
    <property type="component" value="Unassembled WGS sequence"/>
</dbReference>
<reference evidence="2" key="1">
    <citation type="submission" date="2020-11" db="EMBL/GenBank/DDBJ databases">
        <authorList>
            <consortium name="DOE Joint Genome Institute"/>
            <person name="Ahrendt S."/>
            <person name="Riley R."/>
            <person name="Andreopoulos W."/>
            <person name="LaButti K."/>
            <person name="Pangilinan J."/>
            <person name="Ruiz-duenas F.J."/>
            <person name="Barrasa J.M."/>
            <person name="Sanchez-Garcia M."/>
            <person name="Camarero S."/>
            <person name="Miyauchi S."/>
            <person name="Serrano A."/>
            <person name="Linde D."/>
            <person name="Babiker R."/>
            <person name="Drula E."/>
            <person name="Ayuso-Fernandez I."/>
            <person name="Pacheco R."/>
            <person name="Padilla G."/>
            <person name="Ferreira P."/>
            <person name="Barriuso J."/>
            <person name="Kellner H."/>
            <person name="Castanera R."/>
            <person name="Alfaro M."/>
            <person name="Ramirez L."/>
            <person name="Pisabarro A.G."/>
            <person name="Kuo A."/>
            <person name="Tritt A."/>
            <person name="Lipzen A."/>
            <person name="He G."/>
            <person name="Yan M."/>
            <person name="Ng V."/>
            <person name="Cullen D."/>
            <person name="Martin F."/>
            <person name="Rosso M.-N."/>
            <person name="Henrissat B."/>
            <person name="Hibbett D."/>
            <person name="Martinez A.T."/>
            <person name="Grigoriev I.V."/>
        </authorList>
    </citation>
    <scope>NUCLEOTIDE SEQUENCE</scope>
    <source>
        <strain evidence="2">AH 44721</strain>
    </source>
</reference>
<protein>
    <submittedName>
        <fullName evidence="2">Uncharacterized protein</fullName>
    </submittedName>
</protein>
<keyword evidence="1" id="KW-1133">Transmembrane helix</keyword>
<proteinExistence type="predicted"/>
<evidence type="ECO:0000313" key="3">
    <source>
        <dbReference type="Proteomes" id="UP000724874"/>
    </source>
</evidence>
<keyword evidence="1" id="KW-0812">Transmembrane</keyword>
<evidence type="ECO:0000313" key="2">
    <source>
        <dbReference type="EMBL" id="KAF8883618.1"/>
    </source>
</evidence>
<sequence>YHRPGINLLRRRTQIPKRLFVVSTFKAQIHQPRAPGVLARIRYRSDGNPRSLLMGAAGVAIAILTSYYYYITRKMTAQRIDRIFFMMKGVLILKIDREYDNVDFEDPVATLEYFKKLYSAVLDNAPDEVDERFRALDRMLKPVGTSVLGDQVQLIMKDAAERVHIACSGLGSELSAPCARLAFVGIVTAALALMALTVRLHSEMTKERMDAFKSDFESRTDYKIIGERLEKAVSSEHP</sequence>
<dbReference type="EMBL" id="JADNYJ010000114">
    <property type="protein sequence ID" value="KAF8883618.1"/>
    <property type="molecule type" value="Genomic_DNA"/>
</dbReference>
<feature type="transmembrane region" description="Helical" evidence="1">
    <location>
        <begin position="52"/>
        <end position="70"/>
    </location>
</feature>
<dbReference type="AlphaFoldDB" id="A0A9P5NG92"/>
<comment type="caution">
    <text evidence="2">The sequence shown here is derived from an EMBL/GenBank/DDBJ whole genome shotgun (WGS) entry which is preliminary data.</text>
</comment>
<feature type="non-terminal residue" evidence="2">
    <location>
        <position position="238"/>
    </location>
</feature>
<feature type="transmembrane region" description="Helical" evidence="1">
    <location>
        <begin position="181"/>
        <end position="200"/>
    </location>
</feature>
<accession>A0A9P5NG92</accession>
<keyword evidence="3" id="KW-1185">Reference proteome</keyword>
<organism evidence="2 3">
    <name type="scientific">Gymnopilus junonius</name>
    <name type="common">Spectacular rustgill mushroom</name>
    <name type="synonym">Gymnopilus spectabilis subsp. junonius</name>
    <dbReference type="NCBI Taxonomy" id="109634"/>
    <lineage>
        <taxon>Eukaryota</taxon>
        <taxon>Fungi</taxon>
        <taxon>Dikarya</taxon>
        <taxon>Basidiomycota</taxon>
        <taxon>Agaricomycotina</taxon>
        <taxon>Agaricomycetes</taxon>
        <taxon>Agaricomycetidae</taxon>
        <taxon>Agaricales</taxon>
        <taxon>Agaricineae</taxon>
        <taxon>Hymenogastraceae</taxon>
        <taxon>Gymnopilus</taxon>
    </lineage>
</organism>
<evidence type="ECO:0000256" key="1">
    <source>
        <dbReference type="SAM" id="Phobius"/>
    </source>
</evidence>
<dbReference type="OrthoDB" id="2942377at2759"/>
<gene>
    <name evidence="2" type="ORF">CPB84DRAFT_1789866</name>
</gene>
<name>A0A9P5NG92_GYMJU</name>